<evidence type="ECO:0000313" key="3">
    <source>
        <dbReference type="EMBL" id="ADL12141.1"/>
    </source>
</evidence>
<dbReference type="OrthoDB" id="1633470at2"/>
<dbReference type="InterPro" id="IPR010897">
    <property type="entry name" value="Spore_II_P"/>
</dbReference>
<keyword evidence="2" id="KW-0472">Membrane</keyword>
<dbReference type="EMBL" id="CP002105">
    <property type="protein sequence ID" value="ADL12141.1"/>
    <property type="molecule type" value="Genomic_DNA"/>
</dbReference>
<gene>
    <name evidence="3" type="ordered locus">Acear_0599</name>
</gene>
<keyword evidence="2" id="KW-1133">Transmembrane helix</keyword>
<evidence type="ECO:0000256" key="2">
    <source>
        <dbReference type="SAM" id="Phobius"/>
    </source>
</evidence>
<dbReference type="HOGENOM" id="CLU_040895_2_0_9"/>
<dbReference type="NCBIfam" id="TIGR02867">
    <property type="entry name" value="spore_II_P"/>
    <property type="match status" value="1"/>
</dbReference>
<accession>D9QV82</accession>
<keyword evidence="4" id="KW-1185">Reference proteome</keyword>
<feature type="transmembrane region" description="Helical" evidence="2">
    <location>
        <begin position="7"/>
        <end position="29"/>
    </location>
</feature>
<protein>
    <submittedName>
        <fullName evidence="3">Stage II sporulation protein P</fullName>
    </submittedName>
</protein>
<dbReference type="eggNOG" id="COG0860">
    <property type="taxonomic scope" value="Bacteria"/>
</dbReference>
<evidence type="ECO:0000256" key="1">
    <source>
        <dbReference type="SAM" id="MobiDB-lite"/>
    </source>
</evidence>
<dbReference type="RefSeq" id="WP_013277587.1">
    <property type="nucleotide sequence ID" value="NC_014378.1"/>
</dbReference>
<organism evidence="3 4">
    <name type="scientific">Acetohalobium arabaticum (strain ATCC 49924 / DSM 5501 / Z-7288)</name>
    <dbReference type="NCBI Taxonomy" id="574087"/>
    <lineage>
        <taxon>Bacteria</taxon>
        <taxon>Bacillati</taxon>
        <taxon>Bacillota</taxon>
        <taxon>Clostridia</taxon>
        <taxon>Halanaerobiales</taxon>
        <taxon>Halobacteroidaceae</taxon>
        <taxon>Acetohalobium</taxon>
    </lineage>
</organism>
<proteinExistence type="predicted"/>
<evidence type="ECO:0000313" key="4">
    <source>
        <dbReference type="Proteomes" id="UP000001661"/>
    </source>
</evidence>
<dbReference type="STRING" id="574087.Acear_0599"/>
<dbReference type="Pfam" id="PF07454">
    <property type="entry name" value="SpoIIP"/>
    <property type="match status" value="1"/>
</dbReference>
<keyword evidence="2" id="KW-0812">Transmembrane</keyword>
<dbReference type="Proteomes" id="UP000001661">
    <property type="component" value="Chromosome"/>
</dbReference>
<dbReference type="KEGG" id="aar:Acear_0599"/>
<feature type="region of interest" description="Disordered" evidence="1">
    <location>
        <begin position="133"/>
        <end position="158"/>
    </location>
</feature>
<reference evidence="3 4" key="1">
    <citation type="journal article" date="2010" name="Stand. Genomic Sci.">
        <title>Complete genome sequence of Acetohalobium arabaticum type strain (Z-7288).</title>
        <authorList>
            <person name="Sikorski J."/>
            <person name="Lapidus A."/>
            <person name="Chertkov O."/>
            <person name="Lucas S."/>
            <person name="Copeland A."/>
            <person name="Glavina Del Rio T."/>
            <person name="Nolan M."/>
            <person name="Tice H."/>
            <person name="Cheng J.F."/>
            <person name="Han C."/>
            <person name="Brambilla E."/>
            <person name="Pitluck S."/>
            <person name="Liolios K."/>
            <person name="Ivanova N."/>
            <person name="Mavromatis K."/>
            <person name="Mikhailova N."/>
            <person name="Pati A."/>
            <person name="Bruce D."/>
            <person name="Detter C."/>
            <person name="Tapia R."/>
            <person name="Goodwin L."/>
            <person name="Chen A."/>
            <person name="Palaniappan K."/>
            <person name="Land M."/>
            <person name="Hauser L."/>
            <person name="Chang Y.J."/>
            <person name="Jeffries C.D."/>
            <person name="Rohde M."/>
            <person name="Goker M."/>
            <person name="Spring S."/>
            <person name="Woyke T."/>
            <person name="Bristow J."/>
            <person name="Eisen J.A."/>
            <person name="Markowitz V."/>
            <person name="Hugenholtz P."/>
            <person name="Kyrpides N.C."/>
            <person name="Klenk H.P."/>
        </authorList>
    </citation>
    <scope>NUCLEOTIDE SEQUENCE [LARGE SCALE GENOMIC DNA]</scope>
    <source>
        <strain evidence="4">ATCC 49924 / DSM 5501 / Z-7288</strain>
    </source>
</reference>
<dbReference type="SUPFAM" id="SSF53187">
    <property type="entry name" value="Zn-dependent exopeptidases"/>
    <property type="match status" value="1"/>
</dbReference>
<dbReference type="AlphaFoldDB" id="D9QV82"/>
<name>D9QV82_ACEAZ</name>
<feature type="compositionally biased region" description="Basic and acidic residues" evidence="1">
    <location>
        <begin position="133"/>
        <end position="155"/>
    </location>
</feature>
<sequence length="388" mass="44259">MDLISNNLIKAIIVFLVILLGLISVNAVYNSERKPAAVSVFNPEEQSKDKLDKENLINHLLHFDIRNSKEILQKAIPILGSSQQKNSFKEVLNDPIVLINQASDFLIGVKMDNPASILQAELPNLSVVNRNMAEREERKTEADQKETFNQKRQAQDEVQETELNFTQTEPSQKTEKFDDNNLVGIYYTHTSESYEESVSNFHSKPGTRGDVVEVGRKLIERLESKHGINALHSTRVNDSVYRESYMESRETARQLIEDNPNLQMVFDIHRDALAKQDKELFTTTIDGQKVAKVMIVVAKANKNYGLSHPEWRKNLRFAYRLADEINSMYPNLLRKVKVVDNRRYNQDLHPHSVLLEIGGVSNTSAEAKRSTRLMADVIASLLDDELNN</sequence>